<name>A0A9W8XEF7_9PLEO</name>
<dbReference type="Proteomes" id="UP001140513">
    <property type="component" value="Unassembled WGS sequence"/>
</dbReference>
<gene>
    <name evidence="3" type="ORF">N0V89_010026</name>
</gene>
<dbReference type="OrthoDB" id="1937642at2759"/>
<feature type="region of interest" description="Disordered" evidence="1">
    <location>
        <begin position="434"/>
        <end position="501"/>
    </location>
</feature>
<evidence type="ECO:0000256" key="2">
    <source>
        <dbReference type="SAM" id="Phobius"/>
    </source>
</evidence>
<organism evidence="3 4">
    <name type="scientific">Didymosphaeria variabile</name>
    <dbReference type="NCBI Taxonomy" id="1932322"/>
    <lineage>
        <taxon>Eukaryota</taxon>
        <taxon>Fungi</taxon>
        <taxon>Dikarya</taxon>
        <taxon>Ascomycota</taxon>
        <taxon>Pezizomycotina</taxon>
        <taxon>Dothideomycetes</taxon>
        <taxon>Pleosporomycetidae</taxon>
        <taxon>Pleosporales</taxon>
        <taxon>Massarineae</taxon>
        <taxon>Didymosphaeriaceae</taxon>
        <taxon>Didymosphaeria</taxon>
    </lineage>
</organism>
<evidence type="ECO:0000313" key="3">
    <source>
        <dbReference type="EMBL" id="KAJ4348648.1"/>
    </source>
</evidence>
<protein>
    <submittedName>
        <fullName evidence="3">Uncharacterized protein</fullName>
    </submittedName>
</protein>
<keyword evidence="2" id="KW-0812">Transmembrane</keyword>
<sequence length="501" mass="54943">MNTDIYPTLGAAIAIFITIVYQAYYMYTGGSLTGSPWGCLIAISMVVGEPILRTALAVTTAKSCDTNEIVLPLSFGWLSHAVTSLLPVLAGVRGLMPEPEIDCQIVNMKSGKSRKNKSWVLASMVRDLEKETDDSVGGLNISVYEAGKVNTRAVGDRCPYTLTNFTFWVQFVPITVVELFRISHPKYLFQDSALILLLVFFGMCLSILTTQLSAWRAEKFTARADGGDKNVYALTRGDGHRHVFIIRNCHGKALNLEDLAVAGTSNYDWFGTGGGYILIGTTLGWLAFTVVACHLTRGAALLFGVLALGSVSNIITAACPADFFRRVAQYMNTLPGAYKRNQLVIKSPCPIDLTFRESLSHGNVMEALKNLETRFPGYGEKLLKIFFPTQPSPEDELFWANAKAEINREHTRGAEETKDGNNQVHDEVVVEPEELEEAMGDAATPTSSSAFLVGEEQGSLQKVAEEDDNVAKKNQGEKERRVIEGEGTSPKSAYLKSRRRG</sequence>
<reference evidence="3" key="1">
    <citation type="submission" date="2022-10" db="EMBL/GenBank/DDBJ databases">
        <title>Tapping the CABI collections for fungal endophytes: first genome assemblies for Collariella, Neodidymelliopsis, Ascochyta clinopodiicola, Didymella pomorum, Didymosphaeria variabile, Neocosmospora piperis and Neocucurbitaria cava.</title>
        <authorList>
            <person name="Hill R."/>
        </authorList>
    </citation>
    <scope>NUCLEOTIDE SEQUENCE</scope>
    <source>
        <strain evidence="3">IMI 356815</strain>
    </source>
</reference>
<evidence type="ECO:0000256" key="1">
    <source>
        <dbReference type="SAM" id="MobiDB-lite"/>
    </source>
</evidence>
<dbReference type="RefSeq" id="XP_056068036.1">
    <property type="nucleotide sequence ID" value="XM_056218771.1"/>
</dbReference>
<feature type="transmembrane region" description="Helical" evidence="2">
    <location>
        <begin position="69"/>
        <end position="92"/>
    </location>
</feature>
<keyword evidence="2" id="KW-0472">Membrane</keyword>
<feature type="transmembrane region" description="Helical" evidence="2">
    <location>
        <begin position="37"/>
        <end position="57"/>
    </location>
</feature>
<feature type="transmembrane region" description="Helical" evidence="2">
    <location>
        <begin position="6"/>
        <end position="25"/>
    </location>
</feature>
<dbReference type="EMBL" id="JAPEUX010000007">
    <property type="protein sequence ID" value="KAJ4348648.1"/>
    <property type="molecule type" value="Genomic_DNA"/>
</dbReference>
<keyword evidence="2" id="KW-1133">Transmembrane helix</keyword>
<dbReference type="GeneID" id="80913556"/>
<feature type="compositionally biased region" description="Basic and acidic residues" evidence="1">
    <location>
        <begin position="469"/>
        <end position="484"/>
    </location>
</feature>
<keyword evidence="4" id="KW-1185">Reference proteome</keyword>
<proteinExistence type="predicted"/>
<accession>A0A9W8XEF7</accession>
<evidence type="ECO:0000313" key="4">
    <source>
        <dbReference type="Proteomes" id="UP001140513"/>
    </source>
</evidence>
<feature type="transmembrane region" description="Helical" evidence="2">
    <location>
        <begin position="273"/>
        <end position="293"/>
    </location>
</feature>
<feature type="transmembrane region" description="Helical" evidence="2">
    <location>
        <begin position="193"/>
        <end position="215"/>
    </location>
</feature>
<comment type="caution">
    <text evidence="3">The sequence shown here is derived from an EMBL/GenBank/DDBJ whole genome shotgun (WGS) entry which is preliminary data.</text>
</comment>
<dbReference type="AlphaFoldDB" id="A0A9W8XEF7"/>
<feature type="transmembrane region" description="Helical" evidence="2">
    <location>
        <begin position="300"/>
        <end position="318"/>
    </location>
</feature>